<evidence type="ECO:0000313" key="1">
    <source>
        <dbReference type="EMBL" id="JAD83776.1"/>
    </source>
</evidence>
<reference evidence="1" key="1">
    <citation type="submission" date="2014-09" db="EMBL/GenBank/DDBJ databases">
        <authorList>
            <person name="Magalhaes I.L.F."/>
            <person name="Oliveira U."/>
            <person name="Santos F.R."/>
            <person name="Vidigal T.H.D.A."/>
            <person name="Brescovit A.D."/>
            <person name="Santos A.J."/>
        </authorList>
    </citation>
    <scope>NUCLEOTIDE SEQUENCE</scope>
    <source>
        <tissue evidence="1">Shoot tissue taken approximately 20 cm above the soil surface</tissue>
    </source>
</reference>
<accession>A0A0A9IY70</accession>
<reference evidence="1" key="2">
    <citation type="journal article" date="2015" name="Data Brief">
        <title>Shoot transcriptome of the giant reed, Arundo donax.</title>
        <authorList>
            <person name="Barrero R.A."/>
            <person name="Guerrero F.D."/>
            <person name="Moolhuijzen P."/>
            <person name="Goolsby J.A."/>
            <person name="Tidwell J."/>
            <person name="Bellgard S.E."/>
            <person name="Bellgard M.I."/>
        </authorList>
    </citation>
    <scope>NUCLEOTIDE SEQUENCE</scope>
    <source>
        <tissue evidence="1">Shoot tissue taken approximately 20 cm above the soil surface</tissue>
    </source>
</reference>
<protein>
    <submittedName>
        <fullName evidence="1">Uncharacterized protein</fullName>
    </submittedName>
</protein>
<dbReference type="AlphaFoldDB" id="A0A0A9IY70"/>
<proteinExistence type="predicted"/>
<sequence length="81" mass="8373">MLDAQARFSTCSSGATLMTASATTTMSYAVVRAPFSTLCTSKILASPASTMGLAIDRPAFSTLLTTRLLATPTTTMGYATP</sequence>
<name>A0A0A9IY70_ARUDO</name>
<organism evidence="1">
    <name type="scientific">Arundo donax</name>
    <name type="common">Giant reed</name>
    <name type="synonym">Donax arundinaceus</name>
    <dbReference type="NCBI Taxonomy" id="35708"/>
    <lineage>
        <taxon>Eukaryota</taxon>
        <taxon>Viridiplantae</taxon>
        <taxon>Streptophyta</taxon>
        <taxon>Embryophyta</taxon>
        <taxon>Tracheophyta</taxon>
        <taxon>Spermatophyta</taxon>
        <taxon>Magnoliopsida</taxon>
        <taxon>Liliopsida</taxon>
        <taxon>Poales</taxon>
        <taxon>Poaceae</taxon>
        <taxon>PACMAD clade</taxon>
        <taxon>Arundinoideae</taxon>
        <taxon>Arundineae</taxon>
        <taxon>Arundo</taxon>
    </lineage>
</organism>
<dbReference type="EMBL" id="GBRH01214119">
    <property type="protein sequence ID" value="JAD83776.1"/>
    <property type="molecule type" value="Transcribed_RNA"/>
</dbReference>